<evidence type="ECO:0000259" key="1">
    <source>
        <dbReference type="Pfam" id="PF13568"/>
    </source>
</evidence>
<dbReference type="InterPro" id="IPR011250">
    <property type="entry name" value="OMP/PagP_B-barrel"/>
</dbReference>
<name>A0A1G7F0R9_9SPHI</name>
<dbReference type="AlphaFoldDB" id="A0A1G7F0R9"/>
<dbReference type="RefSeq" id="WP_091151198.1">
    <property type="nucleotide sequence ID" value="NZ_FNAI01000008.1"/>
</dbReference>
<reference evidence="2 3" key="1">
    <citation type="submission" date="2016-10" db="EMBL/GenBank/DDBJ databases">
        <authorList>
            <person name="de Groot N.N."/>
        </authorList>
    </citation>
    <scope>NUCLEOTIDE SEQUENCE [LARGE SCALE GENOMIC DNA]</scope>
    <source>
        <strain evidence="2 3">47C3B</strain>
    </source>
</reference>
<dbReference type="Pfam" id="PF13568">
    <property type="entry name" value="OMP_b-brl_2"/>
    <property type="match status" value="1"/>
</dbReference>
<evidence type="ECO:0000313" key="2">
    <source>
        <dbReference type="EMBL" id="SDE69550.1"/>
    </source>
</evidence>
<dbReference type="EMBL" id="FNAI01000008">
    <property type="protein sequence ID" value="SDE69550.1"/>
    <property type="molecule type" value="Genomic_DNA"/>
</dbReference>
<dbReference type="STRING" id="1391627.SAMN05216464_108245"/>
<evidence type="ECO:0000313" key="3">
    <source>
        <dbReference type="Proteomes" id="UP000199072"/>
    </source>
</evidence>
<dbReference type="OrthoDB" id="947434at2"/>
<feature type="domain" description="Outer membrane protein beta-barrel" evidence="1">
    <location>
        <begin position="19"/>
        <end position="185"/>
    </location>
</feature>
<keyword evidence="3" id="KW-1185">Reference proteome</keyword>
<gene>
    <name evidence="2" type="ORF">SAMN05216464_108245</name>
</gene>
<dbReference type="Gene3D" id="2.40.160.20">
    <property type="match status" value="1"/>
</dbReference>
<proteinExistence type="predicted"/>
<organism evidence="2 3">
    <name type="scientific">Mucilaginibacter pineti</name>
    <dbReference type="NCBI Taxonomy" id="1391627"/>
    <lineage>
        <taxon>Bacteria</taxon>
        <taxon>Pseudomonadati</taxon>
        <taxon>Bacteroidota</taxon>
        <taxon>Sphingobacteriia</taxon>
        <taxon>Sphingobacteriales</taxon>
        <taxon>Sphingobacteriaceae</taxon>
        <taxon>Mucilaginibacter</taxon>
    </lineage>
</organism>
<dbReference type="SUPFAM" id="SSF56925">
    <property type="entry name" value="OMPA-like"/>
    <property type="match status" value="1"/>
</dbReference>
<protein>
    <submittedName>
        <fullName evidence="2">Outer membrane protein beta-barrel domain-containing protein</fullName>
    </submittedName>
</protein>
<accession>A0A1G7F0R9</accession>
<sequence length="210" mass="23099">MKKTFTTIIILLGAYTATFAQQKKGDVELGVNTGVNFSTVINSQATNTNYHTGFNAGVAADYYFSDRWSIKAKALYDQKGWNNGFIISDQSGSSSVLTTNFKLNYISIPVMANWHFGKTRNWYLNFGPYVGILTSASETASNTDLKDYLNSTDFGLALGIGVKIPVSEKVKVFFEYDGQSGFTDIVKNNQGTSLQNNRGSLNVGLNFILK</sequence>
<dbReference type="Proteomes" id="UP000199072">
    <property type="component" value="Unassembled WGS sequence"/>
</dbReference>
<dbReference type="InterPro" id="IPR025665">
    <property type="entry name" value="Beta-barrel_OMP_2"/>
</dbReference>